<feature type="transmembrane region" description="Helical" evidence="6">
    <location>
        <begin position="334"/>
        <end position="357"/>
    </location>
</feature>
<reference evidence="8" key="1">
    <citation type="submission" date="2016-11" db="EMBL/GenBank/DDBJ databases">
        <authorList>
            <person name="Varghese N."/>
            <person name="Submissions S."/>
        </authorList>
    </citation>
    <scope>NUCLEOTIDE SEQUENCE [LARGE SCALE GENOMIC DNA]</scope>
    <source>
        <strain evidence="8">DSM 18829</strain>
    </source>
</reference>
<evidence type="ECO:0000256" key="4">
    <source>
        <dbReference type="ARBA" id="ARBA00022989"/>
    </source>
</evidence>
<keyword evidence="4 6" id="KW-1133">Transmembrane helix</keyword>
<keyword evidence="2" id="KW-1003">Cell membrane</keyword>
<dbReference type="InterPro" id="IPR050833">
    <property type="entry name" value="Poly_Biosynth_Transport"/>
</dbReference>
<dbReference type="EMBL" id="FQZI01000001">
    <property type="protein sequence ID" value="SHI38764.1"/>
    <property type="molecule type" value="Genomic_DNA"/>
</dbReference>
<name>A0A1M6AQG7_9FLAO</name>
<feature type="transmembrane region" description="Helical" evidence="6">
    <location>
        <begin position="428"/>
        <end position="446"/>
    </location>
</feature>
<sequence>MSVYKSLFKQTLIYGLATVLPRMISFLLNPLFVKKLPTAEFANVSIIFSYLVIFNVILSYGMETAFFRFYNLEDDKKKVLSTSTVSIFWSSILFLIGSLLYRTTIADFISIKTEYVTYTIWILVLDALVIIPFSKLRAEKRPMQYAVIKIGNVSINLVLNVFFLLILPTISKDNPLSTIYFENFQVGYIFVSNLIASLLTFLVLSPNYFKINWQFDTALWKKMMTYGLPILVAGLGFAINEHFDKILLEKMHVPKSDIGAYSACYKLGMFMVLFRTAYTLGIEPFFFSHADKDDAPQTYATITKYFVILGSFILLFVIVFIDLLKVFLVPSDDYWFAMKVVPLIVLANFFLGIYTNLSVWYKLIDKTHIGAIISIIGAAITLLVNFWLVPTLSYYGSAIATIAAYGSMMFISYYLGQKKYPIPYDKEKITGYIGVSVLLSVLSFYVPILRNSYIFGIFALILFAYYIYCNEKTMILKILKKQ</sequence>
<feature type="transmembrane region" description="Helical" evidence="6">
    <location>
        <begin position="259"/>
        <end position="278"/>
    </location>
</feature>
<dbReference type="InterPro" id="IPR002797">
    <property type="entry name" value="Polysacc_synth"/>
</dbReference>
<feature type="transmembrane region" description="Helical" evidence="6">
    <location>
        <begin position="115"/>
        <end position="134"/>
    </location>
</feature>
<keyword evidence="3 6" id="KW-0812">Transmembrane</keyword>
<feature type="transmembrane region" description="Helical" evidence="6">
    <location>
        <begin position="369"/>
        <end position="388"/>
    </location>
</feature>
<dbReference type="PANTHER" id="PTHR30250:SF11">
    <property type="entry name" value="O-ANTIGEN TRANSPORTER-RELATED"/>
    <property type="match status" value="1"/>
</dbReference>
<evidence type="ECO:0000313" key="8">
    <source>
        <dbReference type="Proteomes" id="UP000184488"/>
    </source>
</evidence>
<organism evidence="7 8">
    <name type="scientific">Flavobacterium terrae</name>
    <dbReference type="NCBI Taxonomy" id="415425"/>
    <lineage>
        <taxon>Bacteria</taxon>
        <taxon>Pseudomonadati</taxon>
        <taxon>Bacteroidota</taxon>
        <taxon>Flavobacteriia</taxon>
        <taxon>Flavobacteriales</taxon>
        <taxon>Flavobacteriaceae</taxon>
        <taxon>Flavobacterium</taxon>
    </lineage>
</organism>
<dbReference type="Proteomes" id="UP000184488">
    <property type="component" value="Unassembled WGS sequence"/>
</dbReference>
<keyword evidence="8" id="KW-1185">Reference proteome</keyword>
<feature type="transmembrane region" description="Helical" evidence="6">
    <location>
        <begin position="394"/>
        <end position="416"/>
    </location>
</feature>
<evidence type="ECO:0000256" key="2">
    <source>
        <dbReference type="ARBA" id="ARBA00022475"/>
    </source>
</evidence>
<evidence type="ECO:0000256" key="3">
    <source>
        <dbReference type="ARBA" id="ARBA00022692"/>
    </source>
</evidence>
<accession>A0A1M6AQG7</accession>
<evidence type="ECO:0000256" key="1">
    <source>
        <dbReference type="ARBA" id="ARBA00004651"/>
    </source>
</evidence>
<dbReference type="STRING" id="415425.SAMN05444363_0349"/>
<feature type="transmembrane region" description="Helical" evidence="6">
    <location>
        <begin position="305"/>
        <end position="328"/>
    </location>
</feature>
<dbReference type="AlphaFoldDB" id="A0A1M6AQG7"/>
<feature type="transmembrane region" description="Helical" evidence="6">
    <location>
        <begin position="79"/>
        <end position="103"/>
    </location>
</feature>
<feature type="transmembrane region" description="Helical" evidence="6">
    <location>
        <begin position="223"/>
        <end position="239"/>
    </location>
</feature>
<dbReference type="GO" id="GO:0005886">
    <property type="term" value="C:plasma membrane"/>
    <property type="evidence" value="ECO:0007669"/>
    <property type="project" value="UniProtKB-SubCell"/>
</dbReference>
<evidence type="ECO:0000256" key="6">
    <source>
        <dbReference type="SAM" id="Phobius"/>
    </source>
</evidence>
<feature type="transmembrane region" description="Helical" evidence="6">
    <location>
        <begin position="187"/>
        <end position="211"/>
    </location>
</feature>
<dbReference type="Pfam" id="PF01943">
    <property type="entry name" value="Polysacc_synt"/>
    <property type="match status" value="1"/>
</dbReference>
<comment type="subcellular location">
    <subcellularLocation>
        <location evidence="1">Cell membrane</location>
        <topology evidence="1">Multi-pass membrane protein</topology>
    </subcellularLocation>
</comment>
<proteinExistence type="predicted"/>
<keyword evidence="5 6" id="KW-0472">Membrane</keyword>
<dbReference type="OrthoDB" id="9814608at2"/>
<gene>
    <name evidence="7" type="ORF">SAMN05444363_0349</name>
</gene>
<feature type="transmembrane region" description="Helical" evidence="6">
    <location>
        <begin position="146"/>
        <end position="167"/>
    </location>
</feature>
<feature type="transmembrane region" description="Helical" evidence="6">
    <location>
        <begin position="44"/>
        <end position="67"/>
    </location>
</feature>
<evidence type="ECO:0000256" key="5">
    <source>
        <dbReference type="ARBA" id="ARBA00023136"/>
    </source>
</evidence>
<evidence type="ECO:0000313" key="7">
    <source>
        <dbReference type="EMBL" id="SHI38764.1"/>
    </source>
</evidence>
<dbReference type="PANTHER" id="PTHR30250">
    <property type="entry name" value="PST FAMILY PREDICTED COLANIC ACID TRANSPORTER"/>
    <property type="match status" value="1"/>
</dbReference>
<feature type="transmembrane region" description="Helical" evidence="6">
    <location>
        <begin position="452"/>
        <end position="469"/>
    </location>
</feature>
<feature type="transmembrane region" description="Helical" evidence="6">
    <location>
        <begin position="12"/>
        <end position="32"/>
    </location>
</feature>
<dbReference type="RefSeq" id="WP_073307994.1">
    <property type="nucleotide sequence ID" value="NZ_FQZI01000001.1"/>
</dbReference>
<protein>
    <submittedName>
        <fullName evidence="7">Membrane protein involved in the export of O-antigen and teichoic acid</fullName>
    </submittedName>
</protein>